<dbReference type="Proteomes" id="UP000233769">
    <property type="component" value="Chromosome tk0001"/>
</dbReference>
<dbReference type="AlphaFoldDB" id="A0A2N9ATR4"/>
<name>A0A2N9ATR4_METEX</name>
<proteinExistence type="predicted"/>
<evidence type="ECO:0000313" key="3">
    <source>
        <dbReference type="Proteomes" id="UP000233769"/>
    </source>
</evidence>
<evidence type="ECO:0000256" key="1">
    <source>
        <dbReference type="SAM" id="MobiDB-lite"/>
    </source>
</evidence>
<feature type="region of interest" description="Disordered" evidence="1">
    <location>
        <begin position="1"/>
        <end position="23"/>
    </location>
</feature>
<protein>
    <submittedName>
        <fullName evidence="2">Uncharacterized protein</fullName>
    </submittedName>
</protein>
<dbReference type="EMBL" id="LT962688">
    <property type="protein sequence ID" value="SOR30706.1"/>
    <property type="molecule type" value="Genomic_DNA"/>
</dbReference>
<reference evidence="3" key="1">
    <citation type="submission" date="2017-10" db="EMBL/GenBank/DDBJ databases">
        <authorList>
            <person name="Regsiter A."/>
            <person name="William W."/>
        </authorList>
    </citation>
    <scope>NUCLEOTIDE SEQUENCE [LARGE SCALE GENOMIC DNA]</scope>
</reference>
<organism evidence="2 3">
    <name type="scientific">Methylorubrum extorquens</name>
    <name type="common">Methylobacterium dichloromethanicum</name>
    <name type="synonym">Methylobacterium extorquens</name>
    <dbReference type="NCBI Taxonomy" id="408"/>
    <lineage>
        <taxon>Bacteria</taxon>
        <taxon>Pseudomonadati</taxon>
        <taxon>Pseudomonadota</taxon>
        <taxon>Alphaproteobacteria</taxon>
        <taxon>Hyphomicrobiales</taxon>
        <taxon>Methylobacteriaceae</taxon>
        <taxon>Methylorubrum</taxon>
    </lineage>
</organism>
<evidence type="ECO:0000313" key="2">
    <source>
        <dbReference type="EMBL" id="SOR30706.1"/>
    </source>
</evidence>
<accession>A0A2N9ATR4</accession>
<gene>
    <name evidence="2" type="ORF">TK0001_4104</name>
</gene>
<sequence length="55" mass="5810">MTISSECALRPPTEADEGRAPSSQGIAVVLAWERLGYDHRVSRTADPLASGVVDA</sequence>